<reference evidence="1 2" key="1">
    <citation type="submission" date="2018-06" db="EMBL/GenBank/DDBJ databases">
        <title>Chryseolinea flavus sp. nov., a member of the phylum Bacteroidetes isolated from soil.</title>
        <authorList>
            <person name="Li Y."/>
            <person name="Wang J."/>
        </authorList>
    </citation>
    <scope>NUCLEOTIDE SEQUENCE [LARGE SCALE GENOMIC DNA]</scope>
    <source>
        <strain evidence="1 2">SDU1-6</strain>
    </source>
</reference>
<evidence type="ECO:0000313" key="1">
    <source>
        <dbReference type="EMBL" id="RAV98281.1"/>
    </source>
</evidence>
<sequence length="315" mass="34703">MLPIGVALLVAACDVFNDDVKPSKPVIENEVHVLKHTSAYIDFKSLLNTNGEIQVAISKAPQKGILTNVAPGLLKYSPNHNFTHGHDVFKYDIFDASHALLKSDSVIIIVEDDTTNLPCGLYAHDDVVTATSSPVAIEVWKNDIICGDTTDLKIEVFRPNHTFPPHQGTAAISGGHILYETELTTSVADTIIYRISRISNPSVYAYASVHVLINPDACNFTLFDDQFSFDRPVGQDTVTLPVTLNDLLCESVISFTIEEEPHLGEYLIGQNAELGYYVKYHYDLPGPDTVVFDSLLYKVCVPGQCKTGRARFAIF</sequence>
<accession>A0A364XXY2</accession>
<dbReference type="EMBL" id="QMFY01000019">
    <property type="protein sequence ID" value="RAV98281.1"/>
    <property type="molecule type" value="Genomic_DNA"/>
</dbReference>
<protein>
    <submittedName>
        <fullName evidence="1">Uncharacterized protein</fullName>
    </submittedName>
</protein>
<name>A0A364XXY2_9BACT</name>
<gene>
    <name evidence="1" type="ORF">DQQ10_24335</name>
</gene>
<proteinExistence type="predicted"/>
<keyword evidence="2" id="KW-1185">Reference proteome</keyword>
<dbReference type="Proteomes" id="UP000251889">
    <property type="component" value="Unassembled WGS sequence"/>
</dbReference>
<evidence type="ECO:0000313" key="2">
    <source>
        <dbReference type="Proteomes" id="UP000251889"/>
    </source>
</evidence>
<organism evidence="1 2">
    <name type="scientific">Pseudochryseolinea flava</name>
    <dbReference type="NCBI Taxonomy" id="2059302"/>
    <lineage>
        <taxon>Bacteria</taxon>
        <taxon>Pseudomonadati</taxon>
        <taxon>Bacteroidota</taxon>
        <taxon>Cytophagia</taxon>
        <taxon>Cytophagales</taxon>
        <taxon>Fulvivirgaceae</taxon>
        <taxon>Pseudochryseolinea</taxon>
    </lineage>
</organism>
<comment type="caution">
    <text evidence="1">The sequence shown here is derived from an EMBL/GenBank/DDBJ whole genome shotgun (WGS) entry which is preliminary data.</text>
</comment>
<dbReference type="AlphaFoldDB" id="A0A364XXY2"/>